<feature type="signal peptide" evidence="2">
    <location>
        <begin position="1"/>
        <end position="16"/>
    </location>
</feature>
<dbReference type="PANTHER" id="PTHR34154">
    <property type="entry name" value="ALKALI-SENSITIVE LINKAGE PROTEIN 1"/>
    <property type="match status" value="1"/>
</dbReference>
<feature type="chain" id="PRO_5002544456" description="Asl1-like glycosyl hydrolase catalytic domain-containing protein" evidence="2">
    <location>
        <begin position="17"/>
        <end position="440"/>
    </location>
</feature>
<dbReference type="Pfam" id="PF11790">
    <property type="entry name" value="Glyco_hydro_cc"/>
    <property type="match status" value="1"/>
</dbReference>
<protein>
    <recommendedName>
        <fullName evidence="3">Asl1-like glycosyl hydrolase catalytic domain-containing protein</fullName>
    </recommendedName>
</protein>
<evidence type="ECO:0000313" key="5">
    <source>
        <dbReference type="Proteomes" id="UP000053317"/>
    </source>
</evidence>
<comment type="caution">
    <text evidence="4">The sequence shown here is derived from an EMBL/GenBank/DDBJ whole genome shotgun (WGS) entry which is preliminary data.</text>
</comment>
<keyword evidence="2" id="KW-0732">Signal</keyword>
<reference evidence="4 5" key="2">
    <citation type="submission" date="2015-05" db="EMBL/GenBank/DDBJ databases">
        <authorList>
            <person name="Morales-Cruz A."/>
            <person name="Amrine K.C."/>
            <person name="Cantu D."/>
        </authorList>
    </citation>
    <scope>NUCLEOTIDE SEQUENCE [LARGE SCALE GENOMIC DNA]</scope>
    <source>
        <strain evidence="4">UCRPC4</strain>
    </source>
</reference>
<accession>A0A0G2FP46</accession>
<name>A0A0G2FP46_PHACM</name>
<feature type="region of interest" description="Disordered" evidence="1">
    <location>
        <begin position="185"/>
        <end position="208"/>
    </location>
</feature>
<dbReference type="OrthoDB" id="43654at2759"/>
<keyword evidence="5" id="KW-1185">Reference proteome</keyword>
<dbReference type="InterPro" id="IPR053183">
    <property type="entry name" value="ASL1"/>
</dbReference>
<feature type="domain" description="Asl1-like glycosyl hydrolase catalytic" evidence="3">
    <location>
        <begin position="208"/>
        <end position="424"/>
    </location>
</feature>
<feature type="compositionally biased region" description="Low complexity" evidence="1">
    <location>
        <begin position="185"/>
        <end position="205"/>
    </location>
</feature>
<evidence type="ECO:0000256" key="1">
    <source>
        <dbReference type="SAM" id="MobiDB-lite"/>
    </source>
</evidence>
<dbReference type="Proteomes" id="UP000053317">
    <property type="component" value="Unassembled WGS sequence"/>
</dbReference>
<dbReference type="AlphaFoldDB" id="A0A0G2FP46"/>
<dbReference type="Gene3D" id="3.20.20.80">
    <property type="entry name" value="Glycosidases"/>
    <property type="match status" value="1"/>
</dbReference>
<organism evidence="4 5">
    <name type="scientific">Phaeomoniella chlamydospora</name>
    <name type="common">Phaeoacremonium chlamydosporum</name>
    <dbReference type="NCBI Taxonomy" id="158046"/>
    <lineage>
        <taxon>Eukaryota</taxon>
        <taxon>Fungi</taxon>
        <taxon>Dikarya</taxon>
        <taxon>Ascomycota</taxon>
        <taxon>Pezizomycotina</taxon>
        <taxon>Eurotiomycetes</taxon>
        <taxon>Chaetothyriomycetidae</taxon>
        <taxon>Phaeomoniellales</taxon>
        <taxon>Phaeomoniellaceae</taxon>
        <taxon>Phaeomoniella</taxon>
    </lineage>
</organism>
<dbReference type="SUPFAM" id="SSF51445">
    <property type="entry name" value="(Trans)glycosidases"/>
    <property type="match status" value="1"/>
</dbReference>
<dbReference type="InterPro" id="IPR024655">
    <property type="entry name" value="Asl1_glyco_hydro_catalytic"/>
</dbReference>
<proteinExistence type="predicted"/>
<sequence length="440" mass="44760">MFQPLIVAALAATAAAIPQHGHQHLHYRRSGSGLVTGTGSSYANSTGGIYSNTTVTVSATATSSIAADEDVVTVTVEPVAASGSSDSAAATDGSTAAGTCAASRATITSTATEYVTVTVGASSSAASSSTYVAPASTTSSSSADDSEATAAAFYVSSATSSSYVSFASSSSVASSSSYVAASSSTASSTSSSASSSSTSSSSSSSKRGLAYNDADLTQLFSGTNMGWAYNWASSAGGSVLSGLEYIPQIWCSGSTSYDDWEDAVETALSSGAQSILGFNEPDESTQCDISASDAASGHQTYMNPFSGKAKLGSPAVTNGGSPMGLTYMQSFFDACDGNCAIDFMVIHWYSSYYDGVDDDFKSHVQDAITLASDNGINEVWVTEFALNDASEEQSAEFLESVLPWLDSESAVGKYAFFMCRDGLLTSGDAISEVIGAAYIS</sequence>
<dbReference type="PANTHER" id="PTHR34154:SF10">
    <property type="entry name" value="ASL1-LIKE GLYCOSYL HYDROLASE CATALYTIC DOMAIN-CONTAINING PROTEIN"/>
    <property type="match status" value="1"/>
</dbReference>
<dbReference type="GO" id="GO:0071966">
    <property type="term" value="P:fungal-type cell wall polysaccharide metabolic process"/>
    <property type="evidence" value="ECO:0007669"/>
    <property type="project" value="TreeGrafter"/>
</dbReference>
<dbReference type="GO" id="GO:0009277">
    <property type="term" value="C:fungal-type cell wall"/>
    <property type="evidence" value="ECO:0007669"/>
    <property type="project" value="TreeGrafter"/>
</dbReference>
<evidence type="ECO:0000256" key="2">
    <source>
        <dbReference type="SAM" id="SignalP"/>
    </source>
</evidence>
<reference evidence="4 5" key="1">
    <citation type="submission" date="2015-05" db="EMBL/GenBank/DDBJ databases">
        <title>Distinctive expansion of gene families associated with plant cell wall degradation and secondary metabolism in the genomes of grapevine trunk pathogens.</title>
        <authorList>
            <person name="Lawrence D.P."/>
            <person name="Travadon R."/>
            <person name="Rolshausen P.E."/>
            <person name="Baumgartner K."/>
        </authorList>
    </citation>
    <scope>NUCLEOTIDE SEQUENCE [LARGE SCALE GENOMIC DNA]</scope>
    <source>
        <strain evidence="4">UCRPC4</strain>
    </source>
</reference>
<dbReference type="EMBL" id="LCWF01000267">
    <property type="protein sequence ID" value="KKY13698.1"/>
    <property type="molecule type" value="Genomic_DNA"/>
</dbReference>
<dbReference type="InterPro" id="IPR017853">
    <property type="entry name" value="GH"/>
</dbReference>
<evidence type="ECO:0000313" key="4">
    <source>
        <dbReference type="EMBL" id="KKY13698.1"/>
    </source>
</evidence>
<gene>
    <name evidence="4" type="ORF">UCRPC4_g06948</name>
</gene>
<evidence type="ECO:0000259" key="3">
    <source>
        <dbReference type="Pfam" id="PF11790"/>
    </source>
</evidence>